<dbReference type="OrthoDB" id="3643458at2"/>
<proteinExistence type="predicted"/>
<protein>
    <recommendedName>
        <fullName evidence="4">DUF4189 domain-containing protein</fullName>
    </recommendedName>
</protein>
<accession>A0A263D0D2</accession>
<sequence length="81" mass="8372">MLKKLIATAAFAGASFAIMAPTASAAPAAPESNVSAAAAHFAGVYPNANAARKACNDGINQGRWRGCSYEFKQGQTLLWVV</sequence>
<evidence type="ECO:0000313" key="3">
    <source>
        <dbReference type="Proteomes" id="UP000242444"/>
    </source>
</evidence>
<dbReference type="InParanoid" id="A0A263D0D2"/>
<comment type="caution">
    <text evidence="2">The sequence shown here is derived from an EMBL/GenBank/DDBJ whole genome shotgun (WGS) entry which is preliminary data.</text>
</comment>
<keyword evidence="1" id="KW-0732">Signal</keyword>
<evidence type="ECO:0000313" key="2">
    <source>
        <dbReference type="EMBL" id="OZM70815.1"/>
    </source>
</evidence>
<reference evidence="2 3" key="1">
    <citation type="submission" date="2017-07" db="EMBL/GenBank/DDBJ databases">
        <title>Amycolatopsis antarcticus sp. nov., isolated from the surface of an Antarcticus brown macroalga.</title>
        <authorList>
            <person name="Wang J."/>
            <person name="Leiva S."/>
            <person name="Huang J."/>
            <person name="Huang Y."/>
        </authorList>
    </citation>
    <scope>NUCLEOTIDE SEQUENCE [LARGE SCALE GENOMIC DNA]</scope>
    <source>
        <strain evidence="2 3">AU-G6</strain>
    </source>
</reference>
<feature type="signal peptide" evidence="1">
    <location>
        <begin position="1"/>
        <end position="25"/>
    </location>
</feature>
<organism evidence="2 3">
    <name type="scientific">Amycolatopsis antarctica</name>
    <dbReference type="NCBI Taxonomy" id="1854586"/>
    <lineage>
        <taxon>Bacteria</taxon>
        <taxon>Bacillati</taxon>
        <taxon>Actinomycetota</taxon>
        <taxon>Actinomycetes</taxon>
        <taxon>Pseudonocardiales</taxon>
        <taxon>Pseudonocardiaceae</taxon>
        <taxon>Amycolatopsis</taxon>
    </lineage>
</organism>
<dbReference type="EMBL" id="NKYE01000017">
    <property type="protein sequence ID" value="OZM70815.1"/>
    <property type="molecule type" value="Genomic_DNA"/>
</dbReference>
<dbReference type="AlphaFoldDB" id="A0A263D0D2"/>
<gene>
    <name evidence="2" type="ORF">CFN78_23120</name>
</gene>
<evidence type="ECO:0000256" key="1">
    <source>
        <dbReference type="SAM" id="SignalP"/>
    </source>
</evidence>
<feature type="chain" id="PRO_5012108053" description="DUF4189 domain-containing protein" evidence="1">
    <location>
        <begin position="26"/>
        <end position="81"/>
    </location>
</feature>
<keyword evidence="3" id="KW-1185">Reference proteome</keyword>
<dbReference type="RefSeq" id="WP_094864998.1">
    <property type="nucleotide sequence ID" value="NZ_NKYE01000017.1"/>
</dbReference>
<dbReference type="Proteomes" id="UP000242444">
    <property type="component" value="Unassembled WGS sequence"/>
</dbReference>
<name>A0A263D0D2_9PSEU</name>
<evidence type="ECO:0008006" key="4">
    <source>
        <dbReference type="Google" id="ProtNLM"/>
    </source>
</evidence>